<evidence type="ECO:0000313" key="2">
    <source>
        <dbReference type="Proteomes" id="UP001283361"/>
    </source>
</evidence>
<keyword evidence="2" id="KW-1185">Reference proteome</keyword>
<accession>A0AAE0YAD8</accession>
<evidence type="ECO:0000313" key="1">
    <source>
        <dbReference type="EMBL" id="KAK3738419.1"/>
    </source>
</evidence>
<proteinExistence type="predicted"/>
<name>A0AAE0YAD8_9GAST</name>
<comment type="caution">
    <text evidence="1">The sequence shown here is derived from an EMBL/GenBank/DDBJ whole genome shotgun (WGS) entry which is preliminary data.</text>
</comment>
<dbReference type="EMBL" id="JAWDGP010006598">
    <property type="protein sequence ID" value="KAK3738419.1"/>
    <property type="molecule type" value="Genomic_DNA"/>
</dbReference>
<organism evidence="1 2">
    <name type="scientific">Elysia crispata</name>
    <name type="common">lettuce slug</name>
    <dbReference type="NCBI Taxonomy" id="231223"/>
    <lineage>
        <taxon>Eukaryota</taxon>
        <taxon>Metazoa</taxon>
        <taxon>Spiralia</taxon>
        <taxon>Lophotrochozoa</taxon>
        <taxon>Mollusca</taxon>
        <taxon>Gastropoda</taxon>
        <taxon>Heterobranchia</taxon>
        <taxon>Euthyneura</taxon>
        <taxon>Panpulmonata</taxon>
        <taxon>Sacoglossa</taxon>
        <taxon>Placobranchoidea</taxon>
        <taxon>Plakobranchidae</taxon>
        <taxon>Elysia</taxon>
    </lineage>
</organism>
<gene>
    <name evidence="1" type="ORF">RRG08_037056</name>
</gene>
<dbReference type="Proteomes" id="UP001283361">
    <property type="component" value="Unassembled WGS sequence"/>
</dbReference>
<sequence>MNSASHYRASLALTGALNFGLESHVFESSTQRTFWRGPRVSPRGHVKCAKRLFRSVPKWCNTKQEYLDGPHIPSWVITVGKSLHSVPYPNATFCK</sequence>
<dbReference type="AlphaFoldDB" id="A0AAE0YAD8"/>
<reference evidence="1" key="1">
    <citation type="journal article" date="2023" name="G3 (Bethesda)">
        <title>A reference genome for the long-term kleptoplast-retaining sea slug Elysia crispata morphotype clarki.</title>
        <authorList>
            <person name="Eastman K.E."/>
            <person name="Pendleton A.L."/>
            <person name="Shaikh M.A."/>
            <person name="Suttiyut T."/>
            <person name="Ogas R."/>
            <person name="Tomko P."/>
            <person name="Gavelis G."/>
            <person name="Widhalm J.R."/>
            <person name="Wisecaver J.H."/>
        </authorList>
    </citation>
    <scope>NUCLEOTIDE SEQUENCE</scope>
    <source>
        <strain evidence="1">ECLA1</strain>
    </source>
</reference>
<protein>
    <submittedName>
        <fullName evidence="1">Uncharacterized protein</fullName>
    </submittedName>
</protein>